<gene>
    <name evidence="4" type="ORF">LY89DRAFT_684463</name>
</gene>
<feature type="transmembrane region" description="Helical" evidence="2">
    <location>
        <begin position="459"/>
        <end position="478"/>
    </location>
</feature>
<evidence type="ECO:0000256" key="2">
    <source>
        <dbReference type="SAM" id="Phobius"/>
    </source>
</evidence>
<sequence>MLAYSRPILILLAFQVHGFYAVPIPNATCTLPPSSNSSLSLTQGWTPSASGRGTIDIVWSCAVTMFLCSWSVLCLQVPSEKDTRFDILWRRCWLTFLCALGPEFTLQLAMGQWSSARQSVKDFHASGFTEWTMKHAFYANSGGFKLRTPDDFTIPIDAKQLLYLINHNYIAYPTLSVQDIEDKNKVDLLLRLISNAQTIWFCITVVARGAEGLVITGMELTTAAFILCSFGTSFCWWNKGADVAVSVKLETTSTMVQIVKDAGDAAAAPYHRTPLDFISREEWHWSLYWTHWINILRVMHINFAPRALPHDRLENTIWLNITARGAFPAFVVMCLAYTAIFVAAWNAYFPTYAEQIIWRISSLSLIATVVLYFVITAFAWVVCPALHRYFHPKATSRLEVSPQSSSSENKGKPAPIHQLQTPPFKRLKPRSRLSAIAASLRNNSVLKDPLLDVPLKATLPIYVVAFFYCSSRTLILILDMIQLRSLPTSAFDTVNWGAFLPHFS</sequence>
<organism evidence="4 5">
    <name type="scientific">Mollisia scopiformis</name>
    <name type="common">Conifer needle endophyte fungus</name>
    <name type="synonym">Phialocephala scopiformis</name>
    <dbReference type="NCBI Taxonomy" id="149040"/>
    <lineage>
        <taxon>Eukaryota</taxon>
        <taxon>Fungi</taxon>
        <taxon>Dikarya</taxon>
        <taxon>Ascomycota</taxon>
        <taxon>Pezizomycotina</taxon>
        <taxon>Leotiomycetes</taxon>
        <taxon>Helotiales</taxon>
        <taxon>Mollisiaceae</taxon>
        <taxon>Mollisia</taxon>
    </lineage>
</organism>
<evidence type="ECO:0000256" key="3">
    <source>
        <dbReference type="SAM" id="SignalP"/>
    </source>
</evidence>
<feature type="transmembrane region" description="Helical" evidence="2">
    <location>
        <begin position="326"/>
        <end position="348"/>
    </location>
</feature>
<reference evidence="4 5" key="1">
    <citation type="submission" date="2015-10" db="EMBL/GenBank/DDBJ databases">
        <title>Full genome of DAOMC 229536 Phialocephala scopiformis, a fungal endophyte of spruce producing the potent anti-insectan compound rugulosin.</title>
        <authorList>
            <consortium name="DOE Joint Genome Institute"/>
            <person name="Walker A.K."/>
            <person name="Frasz S.L."/>
            <person name="Seifert K.A."/>
            <person name="Miller J.D."/>
            <person name="Mondo S.J."/>
            <person name="Labutti K."/>
            <person name="Lipzen A."/>
            <person name="Dockter R."/>
            <person name="Kennedy M."/>
            <person name="Grigoriev I.V."/>
            <person name="Spatafora J.W."/>
        </authorList>
    </citation>
    <scope>NUCLEOTIDE SEQUENCE [LARGE SCALE GENOMIC DNA]</scope>
    <source>
        <strain evidence="4 5">CBS 120377</strain>
    </source>
</reference>
<keyword evidence="2" id="KW-0472">Membrane</keyword>
<protein>
    <submittedName>
        <fullName evidence="4">Uncharacterized protein</fullName>
    </submittedName>
</protein>
<dbReference type="PANTHER" id="PTHR35043:SF8">
    <property type="entry name" value="DUF4220 DOMAIN-CONTAINING PROTEIN"/>
    <property type="match status" value="1"/>
</dbReference>
<dbReference type="EMBL" id="KQ947414">
    <property type="protein sequence ID" value="KUJ17412.1"/>
    <property type="molecule type" value="Genomic_DNA"/>
</dbReference>
<evidence type="ECO:0000313" key="5">
    <source>
        <dbReference type="Proteomes" id="UP000070700"/>
    </source>
</evidence>
<keyword evidence="2" id="KW-0812">Transmembrane</keyword>
<keyword evidence="3" id="KW-0732">Signal</keyword>
<dbReference type="KEGG" id="psco:LY89DRAFT_684463"/>
<feature type="transmembrane region" description="Helical" evidence="2">
    <location>
        <begin position="360"/>
        <end position="382"/>
    </location>
</feature>
<feature type="region of interest" description="Disordered" evidence="1">
    <location>
        <begin position="401"/>
        <end position="420"/>
    </location>
</feature>
<dbReference type="InParanoid" id="A0A194XCD5"/>
<name>A0A194XCD5_MOLSC</name>
<keyword evidence="5" id="KW-1185">Reference proteome</keyword>
<dbReference type="RefSeq" id="XP_018071767.1">
    <property type="nucleotide sequence ID" value="XM_018214888.1"/>
</dbReference>
<dbReference type="GeneID" id="28824614"/>
<dbReference type="Proteomes" id="UP000070700">
    <property type="component" value="Unassembled WGS sequence"/>
</dbReference>
<feature type="chain" id="PRO_5008268136" evidence="3">
    <location>
        <begin position="22"/>
        <end position="504"/>
    </location>
</feature>
<keyword evidence="2" id="KW-1133">Transmembrane helix</keyword>
<dbReference type="AlphaFoldDB" id="A0A194XCD5"/>
<proteinExistence type="predicted"/>
<feature type="signal peptide" evidence="3">
    <location>
        <begin position="1"/>
        <end position="21"/>
    </location>
</feature>
<dbReference type="PANTHER" id="PTHR35043">
    <property type="entry name" value="TRANSCRIPTION FACTOR DOMAIN-CONTAINING PROTEIN"/>
    <property type="match status" value="1"/>
</dbReference>
<evidence type="ECO:0000313" key="4">
    <source>
        <dbReference type="EMBL" id="KUJ17412.1"/>
    </source>
</evidence>
<accession>A0A194XCD5</accession>
<evidence type="ECO:0000256" key="1">
    <source>
        <dbReference type="SAM" id="MobiDB-lite"/>
    </source>
</evidence>
<dbReference type="OrthoDB" id="9451547at2759"/>